<protein>
    <submittedName>
        <fullName evidence="1">Uncharacterized protein</fullName>
    </submittedName>
</protein>
<evidence type="ECO:0000313" key="1">
    <source>
        <dbReference type="EMBL" id="MCL2914642.1"/>
    </source>
</evidence>
<proteinExistence type="predicted"/>
<reference evidence="1 2" key="1">
    <citation type="submission" date="2022-01" db="EMBL/GenBank/DDBJ databases">
        <title>Whole genome-based taxonomy of the Shewanellaceae.</title>
        <authorList>
            <person name="Martin-Rodriguez A.J."/>
        </authorList>
    </citation>
    <scope>NUCLEOTIDE SEQUENCE [LARGE SCALE GENOMIC DNA]</scope>
    <source>
        <strain evidence="1 2">DSM 21332</strain>
    </source>
</reference>
<keyword evidence="2" id="KW-1185">Reference proteome</keyword>
<dbReference type="RefSeq" id="WP_249249316.1">
    <property type="nucleotide sequence ID" value="NZ_JAKIKT010000004.1"/>
</dbReference>
<sequence>MGQEIVRDGGTERILIVCNLNSSVGVRVFKPLLAVLLIISPCSLAGGFSAAATPTRIDIERGGGLMIFGAFGNPSSCSVSDRLYVKATHPQYDKIYAMALMAYASGKKVFAYSHSCEPVGWYAVAETTFNIVQPYAAFNIRD</sequence>
<gene>
    <name evidence="1" type="ORF">L2725_12775</name>
</gene>
<dbReference type="Proteomes" id="UP001202831">
    <property type="component" value="Unassembled WGS sequence"/>
</dbReference>
<accession>A0ABT0N8D5</accession>
<evidence type="ECO:0000313" key="2">
    <source>
        <dbReference type="Proteomes" id="UP001202831"/>
    </source>
</evidence>
<organism evidence="1 2">
    <name type="scientific">Shewanella corallii</name>
    <dbReference type="NCBI Taxonomy" id="560080"/>
    <lineage>
        <taxon>Bacteria</taxon>
        <taxon>Pseudomonadati</taxon>
        <taxon>Pseudomonadota</taxon>
        <taxon>Gammaproteobacteria</taxon>
        <taxon>Alteromonadales</taxon>
        <taxon>Shewanellaceae</taxon>
        <taxon>Shewanella</taxon>
    </lineage>
</organism>
<dbReference type="EMBL" id="JAKIKT010000004">
    <property type="protein sequence ID" value="MCL2914642.1"/>
    <property type="molecule type" value="Genomic_DNA"/>
</dbReference>
<name>A0ABT0N8D5_9GAMM</name>
<comment type="caution">
    <text evidence="1">The sequence shown here is derived from an EMBL/GenBank/DDBJ whole genome shotgun (WGS) entry which is preliminary data.</text>
</comment>